<comment type="caution">
    <text evidence="1">The sequence shown here is derived from an EMBL/GenBank/DDBJ whole genome shotgun (WGS) entry which is preliminary data.</text>
</comment>
<evidence type="ECO:0000313" key="1">
    <source>
        <dbReference type="EMBL" id="MDX8047189.1"/>
    </source>
</evidence>
<keyword evidence="2" id="KW-1185">Reference proteome</keyword>
<protein>
    <submittedName>
        <fullName evidence="1">Bis(5'-nucleosyl)-tetraphosphatase (Symmetrical) YqeK</fullName>
        <ecNumber evidence="1">3.6.1.41</ecNumber>
    </submittedName>
</protein>
<keyword evidence="1" id="KW-0378">Hydrolase</keyword>
<accession>A0ACC6M8C3</accession>
<organism evidence="1 2">
    <name type="scientific">Gracilibacillus pellucidus</name>
    <dbReference type="NCBI Taxonomy" id="3095368"/>
    <lineage>
        <taxon>Bacteria</taxon>
        <taxon>Bacillati</taxon>
        <taxon>Bacillota</taxon>
        <taxon>Bacilli</taxon>
        <taxon>Bacillales</taxon>
        <taxon>Bacillaceae</taxon>
        <taxon>Gracilibacillus</taxon>
    </lineage>
</organism>
<evidence type="ECO:0000313" key="2">
    <source>
        <dbReference type="Proteomes" id="UP001277972"/>
    </source>
</evidence>
<sequence>MIESNFLEDLYNRIRKGGAIEDNVKIIFNEYNCNHIYQHSVRVAQMAENLAIKFKVDKNAAYIAGLLHDIGGIVPNNERIHVGQLLNVNLLPEEREFPMIIHQKISKVIAEEIFFIKDQKILEAIECHTTLRANPSLLDHVVFVADKIEWDQNGIPPYIDDLHTSLSISIENASFSYVDFLMRRKERLKVIHPWLSESYIYLKER</sequence>
<proteinExistence type="predicted"/>
<gene>
    <name evidence="1" type="primary">yqeK</name>
    <name evidence="1" type="ORF">SH601_14455</name>
</gene>
<dbReference type="EC" id="3.6.1.41" evidence="1"/>
<reference evidence="1" key="1">
    <citation type="submission" date="2023-11" db="EMBL/GenBank/DDBJ databases">
        <title>Gracilibacillus pellucida a moderately halophilic bacterium isolated from saline soil in Xinjiang province.</title>
        <authorList>
            <person name="Zhang Z."/>
            <person name="Tan F."/>
            <person name="Wang Y."/>
            <person name="Xia M."/>
        </authorList>
    </citation>
    <scope>NUCLEOTIDE SEQUENCE</scope>
    <source>
        <strain evidence="1">S3-1-1</strain>
    </source>
</reference>
<dbReference type="EMBL" id="JAWZSR010000009">
    <property type="protein sequence ID" value="MDX8047189.1"/>
    <property type="molecule type" value="Genomic_DNA"/>
</dbReference>
<dbReference type="Proteomes" id="UP001277972">
    <property type="component" value="Unassembled WGS sequence"/>
</dbReference>
<name>A0ACC6M8C3_9BACI</name>